<dbReference type="PROSITE" id="PS50102">
    <property type="entry name" value="RRM"/>
    <property type="match status" value="2"/>
</dbReference>
<dbReference type="InterPro" id="IPR052462">
    <property type="entry name" value="SLIRP/GR-RBP-like"/>
</dbReference>
<keyword evidence="2" id="KW-0677">Repeat</keyword>
<evidence type="ECO:0000256" key="3">
    <source>
        <dbReference type="ARBA" id="ARBA00022884"/>
    </source>
</evidence>
<evidence type="ECO:0000256" key="4">
    <source>
        <dbReference type="ARBA" id="ARBA00023242"/>
    </source>
</evidence>
<dbReference type="InterPro" id="IPR012677">
    <property type="entry name" value="Nucleotide-bd_a/b_plait_sf"/>
</dbReference>
<dbReference type="SMART" id="SM00360">
    <property type="entry name" value="RRM"/>
    <property type="match status" value="2"/>
</dbReference>
<feature type="domain" description="RRM" evidence="6">
    <location>
        <begin position="127"/>
        <end position="207"/>
    </location>
</feature>
<dbReference type="InterPro" id="IPR000504">
    <property type="entry name" value="RRM_dom"/>
</dbReference>
<evidence type="ECO:0000313" key="8">
    <source>
        <dbReference type="Proteomes" id="UP001329430"/>
    </source>
</evidence>
<evidence type="ECO:0000256" key="2">
    <source>
        <dbReference type="ARBA" id="ARBA00022737"/>
    </source>
</evidence>
<dbReference type="Gene3D" id="3.30.70.330">
    <property type="match status" value="2"/>
</dbReference>
<dbReference type="GO" id="GO:0003729">
    <property type="term" value="F:mRNA binding"/>
    <property type="evidence" value="ECO:0007669"/>
    <property type="project" value="UniProtKB-ARBA"/>
</dbReference>
<dbReference type="SUPFAM" id="SSF54928">
    <property type="entry name" value="RNA-binding domain, RBD"/>
    <property type="match status" value="1"/>
</dbReference>
<dbReference type="GO" id="GO:0005737">
    <property type="term" value="C:cytoplasm"/>
    <property type="evidence" value="ECO:0007669"/>
    <property type="project" value="UniProtKB-ARBA"/>
</dbReference>
<dbReference type="PANTHER" id="PTHR48027">
    <property type="entry name" value="HETEROGENEOUS NUCLEAR RIBONUCLEOPROTEIN 87F-RELATED"/>
    <property type="match status" value="1"/>
</dbReference>
<dbReference type="InterPro" id="IPR002343">
    <property type="entry name" value="Hud_Sxl_RNA"/>
</dbReference>
<feature type="domain" description="RRM" evidence="6">
    <location>
        <begin position="41"/>
        <end position="119"/>
    </location>
</feature>
<dbReference type="Proteomes" id="UP001329430">
    <property type="component" value="Chromosome 10"/>
</dbReference>
<keyword evidence="8" id="KW-1185">Reference proteome</keyword>
<comment type="subcellular location">
    <subcellularLocation>
        <location evidence="1">Nucleus</location>
    </subcellularLocation>
</comment>
<accession>A0AAN7UZD9</accession>
<dbReference type="FunFam" id="3.30.70.330:FF:000383">
    <property type="entry name" value="Sex lethal, isoform D"/>
    <property type="match status" value="1"/>
</dbReference>
<dbReference type="InterPro" id="IPR035979">
    <property type="entry name" value="RBD_domain_sf"/>
</dbReference>
<evidence type="ECO:0000256" key="5">
    <source>
        <dbReference type="PROSITE-ProRule" id="PRU00176"/>
    </source>
</evidence>
<comment type="caution">
    <text evidence="7">The sequence shown here is derived from an EMBL/GenBank/DDBJ whole genome shotgun (WGS) entry which is preliminary data.</text>
</comment>
<keyword evidence="4" id="KW-0539">Nucleus</keyword>
<keyword evidence="3 5" id="KW-0694">RNA-binding</keyword>
<dbReference type="Pfam" id="PF00076">
    <property type="entry name" value="RRM_1"/>
    <property type="match status" value="2"/>
</dbReference>
<evidence type="ECO:0000259" key="6">
    <source>
        <dbReference type="PROSITE" id="PS50102"/>
    </source>
</evidence>
<evidence type="ECO:0000256" key="1">
    <source>
        <dbReference type="ARBA" id="ARBA00004123"/>
    </source>
</evidence>
<reference evidence="7 8" key="1">
    <citation type="journal article" date="2024" name="Insects">
        <title>An Improved Chromosome-Level Genome Assembly of the Firefly Pyrocoelia pectoralis.</title>
        <authorList>
            <person name="Fu X."/>
            <person name="Meyer-Rochow V.B."/>
            <person name="Ballantyne L."/>
            <person name="Zhu X."/>
        </authorList>
    </citation>
    <scope>NUCLEOTIDE SEQUENCE [LARGE SCALE GENOMIC DNA]</scope>
    <source>
        <strain evidence="7">XCY_ONT2</strain>
    </source>
</reference>
<sequence>MQHQQTNAHFYKEVADMNVHQQMQYKQVGGGDSVDAGIDKTKLIVNYIPQYTAEGELTSIFANVGPLENVRIMRDHRTGYSYGFGFVKYSNPEDAARAIEILNGFKLRNKRLKVSYSRPPGQDMKYSNLYVTNLPKNVTEEDMDNLFGEFGEIIQRTVLKDKITGMPRGVGFVRFSKTEEAQSAISALNGKQLDNALLPLSIRVAEDHGKQKAHFLEHMTYGCPFSNGGKRRFQSPDNIQYDKSQWSLENY</sequence>
<evidence type="ECO:0000313" key="7">
    <source>
        <dbReference type="EMBL" id="KAK5638173.1"/>
    </source>
</evidence>
<dbReference type="GO" id="GO:0050686">
    <property type="term" value="P:negative regulation of mRNA processing"/>
    <property type="evidence" value="ECO:0007669"/>
    <property type="project" value="UniProtKB-ARBA"/>
</dbReference>
<protein>
    <recommendedName>
        <fullName evidence="6">RRM domain-containing protein</fullName>
    </recommendedName>
</protein>
<dbReference type="AlphaFoldDB" id="A0AAN7UZD9"/>
<dbReference type="GO" id="GO:0008266">
    <property type="term" value="F:poly(U) RNA binding"/>
    <property type="evidence" value="ECO:0007669"/>
    <property type="project" value="UniProtKB-ARBA"/>
</dbReference>
<organism evidence="7 8">
    <name type="scientific">Pyrocoelia pectoralis</name>
    <dbReference type="NCBI Taxonomy" id="417401"/>
    <lineage>
        <taxon>Eukaryota</taxon>
        <taxon>Metazoa</taxon>
        <taxon>Ecdysozoa</taxon>
        <taxon>Arthropoda</taxon>
        <taxon>Hexapoda</taxon>
        <taxon>Insecta</taxon>
        <taxon>Pterygota</taxon>
        <taxon>Neoptera</taxon>
        <taxon>Endopterygota</taxon>
        <taxon>Coleoptera</taxon>
        <taxon>Polyphaga</taxon>
        <taxon>Elateriformia</taxon>
        <taxon>Elateroidea</taxon>
        <taxon>Lampyridae</taxon>
        <taxon>Lampyrinae</taxon>
        <taxon>Pyrocoelia</taxon>
    </lineage>
</organism>
<dbReference type="GO" id="GO:0005634">
    <property type="term" value="C:nucleus"/>
    <property type="evidence" value="ECO:0007669"/>
    <property type="project" value="UniProtKB-SubCell"/>
</dbReference>
<dbReference type="PRINTS" id="PR00961">
    <property type="entry name" value="HUDSXLRNA"/>
</dbReference>
<proteinExistence type="predicted"/>
<dbReference type="GO" id="GO:1990904">
    <property type="term" value="C:ribonucleoprotein complex"/>
    <property type="evidence" value="ECO:0007669"/>
    <property type="project" value="InterPro"/>
</dbReference>
<dbReference type="GO" id="GO:0009967">
    <property type="term" value="P:positive regulation of signal transduction"/>
    <property type="evidence" value="ECO:0007669"/>
    <property type="project" value="UniProtKB-ARBA"/>
</dbReference>
<dbReference type="FunFam" id="3.30.70.330:FF:000205">
    <property type="entry name" value="Sex lethal, isoform B"/>
    <property type="match status" value="1"/>
</dbReference>
<name>A0AAN7UZD9_9COLE</name>
<dbReference type="EMBL" id="JAVRBK010000010">
    <property type="protein sequence ID" value="KAK5638173.1"/>
    <property type="molecule type" value="Genomic_DNA"/>
</dbReference>
<gene>
    <name evidence="7" type="ORF">RI129_012468</name>
</gene>
<dbReference type="GO" id="GO:0010629">
    <property type="term" value="P:negative regulation of gene expression"/>
    <property type="evidence" value="ECO:0007669"/>
    <property type="project" value="UniProtKB-ARBA"/>
</dbReference>